<dbReference type="CDD" id="cd07328">
    <property type="entry name" value="M48_Ste24p_like"/>
    <property type="match status" value="1"/>
</dbReference>
<evidence type="ECO:0000256" key="8">
    <source>
        <dbReference type="ARBA" id="ARBA00022833"/>
    </source>
</evidence>
<feature type="compositionally biased region" description="Polar residues" evidence="12">
    <location>
        <begin position="816"/>
        <end position="827"/>
    </location>
</feature>
<keyword evidence="3" id="KW-1003">Cell membrane</keyword>
<dbReference type="InterPro" id="IPR001915">
    <property type="entry name" value="Peptidase_M48"/>
</dbReference>
<evidence type="ECO:0000256" key="5">
    <source>
        <dbReference type="ARBA" id="ARBA00022692"/>
    </source>
</evidence>
<keyword evidence="5 13" id="KW-0812">Transmembrane</keyword>
<evidence type="ECO:0000256" key="1">
    <source>
        <dbReference type="ARBA" id="ARBA00001947"/>
    </source>
</evidence>
<evidence type="ECO:0000256" key="11">
    <source>
        <dbReference type="ARBA" id="ARBA00023136"/>
    </source>
</evidence>
<keyword evidence="8" id="KW-0862">Zinc</keyword>
<dbReference type="OrthoDB" id="9789270at2"/>
<evidence type="ECO:0000256" key="12">
    <source>
        <dbReference type="SAM" id="MobiDB-lite"/>
    </source>
</evidence>
<evidence type="ECO:0000313" key="15">
    <source>
        <dbReference type="EMBL" id="QDU77096.1"/>
    </source>
</evidence>
<dbReference type="PANTHER" id="PTHR43221:SF1">
    <property type="entry name" value="PROTEASE HTPX"/>
    <property type="match status" value="1"/>
</dbReference>
<dbReference type="Pfam" id="PF01435">
    <property type="entry name" value="Peptidase_M48"/>
    <property type="match status" value="1"/>
</dbReference>
<evidence type="ECO:0000256" key="2">
    <source>
        <dbReference type="ARBA" id="ARBA00004651"/>
    </source>
</evidence>
<keyword evidence="6" id="KW-0479">Metal-binding</keyword>
<dbReference type="GO" id="GO:0005886">
    <property type="term" value="C:plasma membrane"/>
    <property type="evidence" value="ECO:0007669"/>
    <property type="project" value="UniProtKB-SubCell"/>
</dbReference>
<feature type="transmembrane region" description="Helical" evidence="13">
    <location>
        <begin position="740"/>
        <end position="761"/>
    </location>
</feature>
<feature type="transmembrane region" description="Helical" evidence="13">
    <location>
        <begin position="169"/>
        <end position="190"/>
    </location>
</feature>
<dbReference type="KEGG" id="bvo:Pan97_41570"/>
<dbReference type="GO" id="GO:0006508">
    <property type="term" value="P:proteolysis"/>
    <property type="evidence" value="ECO:0007669"/>
    <property type="project" value="UniProtKB-KW"/>
</dbReference>
<keyword evidence="10" id="KW-0482">Metalloprotease</keyword>
<dbReference type="GO" id="GO:0004222">
    <property type="term" value="F:metalloendopeptidase activity"/>
    <property type="evidence" value="ECO:0007669"/>
    <property type="project" value="InterPro"/>
</dbReference>
<name>A0A518CD01_9BACT</name>
<sequence length="874" mass="98583">MATVASSESDSLNVNKLLDSLERELPPVKWSPLYRVSVWFSAGCLILLTLIYFAIILVVGWFAFDYFLSHLRLLGSGVSVWVVLLYSLPPLFLLVLLALVIKPFLRISPSREEPVVVTKKDEPLLFEFVQRICNSVDTRMIDEVHFTVGAEAAVYNSGPLGGLFPEKRILILGLPLIASCDIASLAGIMAHEMGHFALEKNIKLRTIIGIVNGLFYRAMYEPDRFDIWLAINTQEGQSLRFLLLPIKKALSLGRWILWVFFVTAEASSCLISRKDEFDCDQYMARLVGSETACRSLQRVHLLGMAASATNDDLTNSWQEKRLPDDLPRFILSRVGRWNARQQEISLKLISSNATRWFDTHPSLPARINALQKLDLPTMSISQEPAGRLLRDFNRRCKEMTIQHYKEVLESDFDPSSLVSTEVLNAEYTAEEKAQKALRRYMQAESIIVKPIFPDADADMPVDNYKQTAESLSIARQNCIEQKDKLNKANEEFLETRGEFQHVKIFQKLIDLKFIENADVSFHYERAQRQHNRAKEMLSTLYPTVRRRMTLALRILHTTQLWRSDKQSVISNQRRRVGRVMALCKPLAGVQPLLDELSTDTLVLDAILGRFDVDRLSFQLKLSVTRLGEKVHRALKEIQHTFGEVKYPFEHRDGVVKVSDFLVPKLPDKGEFVELTAASMEVLQRTDRVVSRTLATLTEACEKVEAALGHKVQANPKELDPWEQLDNDLDEMTRKRFRRNVTTGAIAGLVVVCLTVGFVFALTHTPQPGTSIIPHHPEYRPTVVPQRWAMPEHSLPRVRQPSIPSGFQSEIRPPSFSGPSISPTSPSMRVQPPSARPPSMNPRPGFPGSTRPGVPSSRPPGPGFPGPSGGAFPGR</sequence>
<keyword evidence="15" id="KW-0346">Stress response</keyword>
<dbReference type="PANTHER" id="PTHR43221">
    <property type="entry name" value="PROTEASE HTPX"/>
    <property type="match status" value="1"/>
</dbReference>
<comment type="cofactor">
    <cofactor evidence="1">
        <name>Zn(2+)</name>
        <dbReference type="ChEBI" id="CHEBI:29105"/>
    </cofactor>
</comment>
<evidence type="ECO:0000313" key="16">
    <source>
        <dbReference type="Proteomes" id="UP000318626"/>
    </source>
</evidence>
<accession>A0A518CD01</accession>
<feature type="transmembrane region" description="Helical" evidence="13">
    <location>
        <begin position="38"/>
        <end position="68"/>
    </location>
</feature>
<feature type="region of interest" description="Disordered" evidence="12">
    <location>
        <begin position="795"/>
        <end position="874"/>
    </location>
</feature>
<dbReference type="EMBL" id="CP036289">
    <property type="protein sequence ID" value="QDU77096.1"/>
    <property type="molecule type" value="Genomic_DNA"/>
</dbReference>
<dbReference type="GO" id="GO:0046872">
    <property type="term" value="F:metal ion binding"/>
    <property type="evidence" value="ECO:0007669"/>
    <property type="project" value="UniProtKB-KW"/>
</dbReference>
<evidence type="ECO:0000256" key="7">
    <source>
        <dbReference type="ARBA" id="ARBA00022801"/>
    </source>
</evidence>
<feature type="compositionally biased region" description="Pro residues" evidence="12">
    <location>
        <begin position="833"/>
        <end position="844"/>
    </location>
</feature>
<keyword evidence="11 13" id="KW-0472">Membrane</keyword>
<evidence type="ECO:0000256" key="10">
    <source>
        <dbReference type="ARBA" id="ARBA00023049"/>
    </source>
</evidence>
<dbReference type="AlphaFoldDB" id="A0A518CD01"/>
<reference evidence="16" key="1">
    <citation type="submission" date="2019-02" db="EMBL/GenBank/DDBJ databases">
        <title>Deep-cultivation of Planctomycetes and their phenomic and genomic characterization uncovers novel biology.</title>
        <authorList>
            <person name="Wiegand S."/>
            <person name="Jogler M."/>
            <person name="Boedeker C."/>
            <person name="Pinto D."/>
            <person name="Vollmers J."/>
            <person name="Rivas-Marin E."/>
            <person name="Kohn T."/>
            <person name="Peeters S.H."/>
            <person name="Heuer A."/>
            <person name="Rast P."/>
            <person name="Oberbeckmann S."/>
            <person name="Bunk B."/>
            <person name="Jeske O."/>
            <person name="Meyerdierks A."/>
            <person name="Storesund J.E."/>
            <person name="Kallscheuer N."/>
            <person name="Luecker S."/>
            <person name="Lage O.M."/>
            <person name="Pohl T."/>
            <person name="Merkel B.J."/>
            <person name="Hornburger P."/>
            <person name="Mueller R.-W."/>
            <person name="Bruemmer F."/>
            <person name="Labrenz M."/>
            <person name="Spormann A.M."/>
            <person name="Op den Camp H."/>
            <person name="Overmann J."/>
            <person name="Amann R."/>
            <person name="Jetten M.S.M."/>
            <person name="Mascher T."/>
            <person name="Medema M.H."/>
            <person name="Devos D.P."/>
            <person name="Kaster A.-K."/>
            <person name="Ovreas L."/>
            <person name="Rohde M."/>
            <person name="Galperin M.Y."/>
            <person name="Jogler C."/>
        </authorList>
    </citation>
    <scope>NUCLEOTIDE SEQUENCE [LARGE SCALE GENOMIC DNA]</scope>
    <source>
        <strain evidence="16">Pan97</strain>
    </source>
</reference>
<evidence type="ECO:0000256" key="3">
    <source>
        <dbReference type="ARBA" id="ARBA00022475"/>
    </source>
</evidence>
<dbReference type="Proteomes" id="UP000318626">
    <property type="component" value="Chromosome"/>
</dbReference>
<dbReference type="InterPro" id="IPR050083">
    <property type="entry name" value="HtpX_protease"/>
</dbReference>
<feature type="compositionally biased region" description="Gly residues" evidence="12">
    <location>
        <begin position="865"/>
        <end position="874"/>
    </location>
</feature>
<protein>
    <submittedName>
        <fullName evidence="15">Heat shock protein HtpX</fullName>
    </submittedName>
</protein>
<evidence type="ECO:0000256" key="9">
    <source>
        <dbReference type="ARBA" id="ARBA00022989"/>
    </source>
</evidence>
<keyword evidence="16" id="KW-1185">Reference proteome</keyword>
<proteinExistence type="predicted"/>
<keyword evidence="4" id="KW-0645">Protease</keyword>
<evidence type="ECO:0000259" key="14">
    <source>
        <dbReference type="Pfam" id="PF01435"/>
    </source>
</evidence>
<evidence type="ECO:0000256" key="4">
    <source>
        <dbReference type="ARBA" id="ARBA00022670"/>
    </source>
</evidence>
<keyword evidence="7" id="KW-0378">Hydrolase</keyword>
<evidence type="ECO:0000256" key="6">
    <source>
        <dbReference type="ARBA" id="ARBA00022723"/>
    </source>
</evidence>
<dbReference type="RefSeq" id="WP_144975742.1">
    <property type="nucleotide sequence ID" value="NZ_CP036289.1"/>
</dbReference>
<evidence type="ECO:0000256" key="13">
    <source>
        <dbReference type="SAM" id="Phobius"/>
    </source>
</evidence>
<gene>
    <name evidence="15" type="ORF">Pan97_41570</name>
</gene>
<feature type="compositionally biased region" description="Low complexity" evidence="12">
    <location>
        <begin position="846"/>
        <end position="855"/>
    </location>
</feature>
<feature type="transmembrane region" description="Helical" evidence="13">
    <location>
        <begin position="80"/>
        <end position="101"/>
    </location>
</feature>
<keyword evidence="9 13" id="KW-1133">Transmembrane helix</keyword>
<feature type="domain" description="Peptidase M48" evidence="14">
    <location>
        <begin position="162"/>
        <end position="373"/>
    </location>
</feature>
<comment type="subcellular location">
    <subcellularLocation>
        <location evidence="2">Cell membrane</location>
        <topology evidence="2">Multi-pass membrane protein</topology>
    </subcellularLocation>
</comment>
<organism evidence="15 16">
    <name type="scientific">Bremerella volcania</name>
    <dbReference type="NCBI Taxonomy" id="2527984"/>
    <lineage>
        <taxon>Bacteria</taxon>
        <taxon>Pseudomonadati</taxon>
        <taxon>Planctomycetota</taxon>
        <taxon>Planctomycetia</taxon>
        <taxon>Pirellulales</taxon>
        <taxon>Pirellulaceae</taxon>
        <taxon>Bremerella</taxon>
    </lineage>
</organism>